<dbReference type="AlphaFoldDB" id="A0A2T5UW34"/>
<dbReference type="RefSeq" id="WP_210203637.1">
    <property type="nucleotide sequence ID" value="NZ_QAYG01000012.1"/>
</dbReference>
<comment type="similarity">
    <text evidence="2">Belongs to the drug/metabolite transporter (DMT) superfamily. 10 TMS drug/metabolite exporter (DME) (TC 2.A.7.3) family.</text>
</comment>
<evidence type="ECO:0000256" key="1">
    <source>
        <dbReference type="ARBA" id="ARBA00004141"/>
    </source>
</evidence>
<evidence type="ECO:0000256" key="5">
    <source>
        <dbReference type="ARBA" id="ARBA00023136"/>
    </source>
</evidence>
<dbReference type="Gene3D" id="1.10.3730.20">
    <property type="match status" value="1"/>
</dbReference>
<feature type="transmembrane region" description="Helical" evidence="6">
    <location>
        <begin position="192"/>
        <end position="214"/>
    </location>
</feature>
<evidence type="ECO:0000256" key="6">
    <source>
        <dbReference type="SAM" id="Phobius"/>
    </source>
</evidence>
<dbReference type="InterPro" id="IPR037185">
    <property type="entry name" value="EmrE-like"/>
</dbReference>
<proteinExistence type="inferred from homology"/>
<accession>A0A2T5UW34</accession>
<evidence type="ECO:0000313" key="9">
    <source>
        <dbReference type="Proteomes" id="UP000244081"/>
    </source>
</evidence>
<feature type="transmembrane region" description="Helical" evidence="6">
    <location>
        <begin position="164"/>
        <end position="180"/>
    </location>
</feature>
<sequence>MREARTATLPMPHGIGQPLYAAVWMSLAILSFSAMAVGGRELIGQLDTFSIMFYRSLIGFAVVTSILVATGRFAVIRTRRPGTHLGRNLAHFSGQSLWFYAVGQTTLAQVFALEFTAPIWVALLAPVFLSERFTGWRIATTAAGFAGVLVVVRPGVLAVDTGEVAALAAAICLSANIMMTKSLSRTEPTLCIMFWMTAIQLVLGAIMVGGQPMLLDFSHLPWVLVVGVSGLLAQVGLARAFRHADASVAAPMDFLRLPLIAVVGMLAYAEPLDPYVFLGGAIVFLANYVNVWRSRQKAG</sequence>
<comment type="subcellular location">
    <subcellularLocation>
        <location evidence="1">Membrane</location>
        <topology evidence="1">Multi-pass membrane protein</topology>
    </subcellularLocation>
</comment>
<keyword evidence="9" id="KW-1185">Reference proteome</keyword>
<comment type="caution">
    <text evidence="8">The sequence shown here is derived from an EMBL/GenBank/DDBJ whole genome shotgun (WGS) entry which is preliminary data.</text>
</comment>
<feature type="transmembrane region" description="Helical" evidence="6">
    <location>
        <begin position="97"/>
        <end position="123"/>
    </location>
</feature>
<dbReference type="InterPro" id="IPR000620">
    <property type="entry name" value="EamA_dom"/>
</dbReference>
<reference evidence="8 9" key="1">
    <citation type="submission" date="2018-04" db="EMBL/GenBank/DDBJ databases">
        <title>Genomic Encyclopedia of Archaeal and Bacterial Type Strains, Phase II (KMG-II): from individual species to whole genera.</title>
        <authorList>
            <person name="Goeker M."/>
        </authorList>
    </citation>
    <scope>NUCLEOTIDE SEQUENCE [LARGE SCALE GENOMIC DNA]</scope>
    <source>
        <strain evidence="8 9">DSM 23382</strain>
    </source>
</reference>
<keyword evidence="5 6" id="KW-0472">Membrane</keyword>
<keyword evidence="3 6" id="KW-0812">Transmembrane</keyword>
<keyword evidence="4 6" id="KW-1133">Transmembrane helix</keyword>
<dbReference type="GO" id="GO:0016020">
    <property type="term" value="C:membrane"/>
    <property type="evidence" value="ECO:0007669"/>
    <property type="project" value="UniProtKB-SubCell"/>
</dbReference>
<evidence type="ECO:0000256" key="4">
    <source>
        <dbReference type="ARBA" id="ARBA00022989"/>
    </source>
</evidence>
<organism evidence="8 9">
    <name type="scientific">Breoghania corrubedonensis</name>
    <dbReference type="NCBI Taxonomy" id="665038"/>
    <lineage>
        <taxon>Bacteria</taxon>
        <taxon>Pseudomonadati</taxon>
        <taxon>Pseudomonadota</taxon>
        <taxon>Alphaproteobacteria</taxon>
        <taxon>Hyphomicrobiales</taxon>
        <taxon>Stappiaceae</taxon>
        <taxon>Breoghania</taxon>
    </lineage>
</organism>
<gene>
    <name evidence="8" type="ORF">C8N35_11241</name>
</gene>
<dbReference type="EMBL" id="QAYG01000012">
    <property type="protein sequence ID" value="PTW55716.1"/>
    <property type="molecule type" value="Genomic_DNA"/>
</dbReference>
<feature type="domain" description="EamA" evidence="7">
    <location>
        <begin position="162"/>
        <end position="289"/>
    </location>
</feature>
<feature type="transmembrane region" description="Helical" evidence="6">
    <location>
        <begin position="275"/>
        <end position="292"/>
    </location>
</feature>
<dbReference type="PANTHER" id="PTHR22911">
    <property type="entry name" value="ACYL-MALONYL CONDENSING ENZYME-RELATED"/>
    <property type="match status" value="1"/>
</dbReference>
<feature type="transmembrane region" description="Helical" evidence="6">
    <location>
        <begin position="253"/>
        <end position="269"/>
    </location>
</feature>
<evidence type="ECO:0000259" key="7">
    <source>
        <dbReference type="Pfam" id="PF00892"/>
    </source>
</evidence>
<feature type="transmembrane region" description="Helical" evidence="6">
    <location>
        <begin position="57"/>
        <end position="77"/>
    </location>
</feature>
<evidence type="ECO:0000256" key="2">
    <source>
        <dbReference type="ARBA" id="ARBA00009853"/>
    </source>
</evidence>
<dbReference type="SUPFAM" id="SSF103481">
    <property type="entry name" value="Multidrug resistance efflux transporter EmrE"/>
    <property type="match status" value="2"/>
</dbReference>
<name>A0A2T5UW34_9HYPH</name>
<protein>
    <submittedName>
        <fullName evidence="8">Drug/metabolite transporter (DMT)-like permease</fullName>
    </submittedName>
</protein>
<evidence type="ECO:0000256" key="3">
    <source>
        <dbReference type="ARBA" id="ARBA00022692"/>
    </source>
</evidence>
<dbReference type="Pfam" id="PF00892">
    <property type="entry name" value="EamA"/>
    <property type="match status" value="2"/>
</dbReference>
<dbReference type="PANTHER" id="PTHR22911:SF6">
    <property type="entry name" value="SOLUTE CARRIER FAMILY 35 MEMBER G1"/>
    <property type="match status" value="1"/>
</dbReference>
<dbReference type="Proteomes" id="UP000244081">
    <property type="component" value="Unassembled WGS sequence"/>
</dbReference>
<evidence type="ECO:0000313" key="8">
    <source>
        <dbReference type="EMBL" id="PTW55716.1"/>
    </source>
</evidence>
<feature type="transmembrane region" description="Helical" evidence="6">
    <location>
        <begin position="19"/>
        <end position="37"/>
    </location>
</feature>
<feature type="domain" description="EamA" evidence="7">
    <location>
        <begin position="21"/>
        <end position="152"/>
    </location>
</feature>
<feature type="transmembrane region" description="Helical" evidence="6">
    <location>
        <begin position="220"/>
        <end position="241"/>
    </location>
</feature>